<feature type="transmembrane region" description="Helical" evidence="8">
    <location>
        <begin position="199"/>
        <end position="217"/>
    </location>
</feature>
<proteinExistence type="inferred from homology"/>
<feature type="domain" description="ABC transmembrane type-1" evidence="9">
    <location>
        <begin position="58"/>
        <end position="260"/>
    </location>
</feature>
<dbReference type="STRING" id="1423783.FC50_GL000875"/>
<evidence type="ECO:0000256" key="5">
    <source>
        <dbReference type="ARBA" id="ARBA00022692"/>
    </source>
</evidence>
<name>A0A0R1U1I4_9LACO</name>
<dbReference type="CDD" id="cd06261">
    <property type="entry name" value="TM_PBP2"/>
    <property type="match status" value="1"/>
</dbReference>
<gene>
    <name evidence="10" type="ORF">FC50_GL000875</name>
</gene>
<evidence type="ECO:0000256" key="4">
    <source>
        <dbReference type="ARBA" id="ARBA00022475"/>
    </source>
</evidence>
<keyword evidence="5 8" id="KW-0812">Transmembrane</keyword>
<dbReference type="PATRIC" id="fig|1423783.4.peg.903"/>
<comment type="similarity">
    <text evidence="2">Belongs to the binding-protein-dependent transport system permease family. CysTW subfamily.</text>
</comment>
<keyword evidence="11" id="KW-1185">Reference proteome</keyword>
<dbReference type="PANTHER" id="PTHR42929:SF1">
    <property type="entry name" value="INNER MEMBRANE ABC TRANSPORTER PERMEASE PROTEIN YDCU-RELATED"/>
    <property type="match status" value="1"/>
</dbReference>
<evidence type="ECO:0000256" key="2">
    <source>
        <dbReference type="ARBA" id="ARBA00007069"/>
    </source>
</evidence>
<evidence type="ECO:0000256" key="8">
    <source>
        <dbReference type="RuleBase" id="RU363032"/>
    </source>
</evidence>
<evidence type="ECO:0000313" key="10">
    <source>
        <dbReference type="EMBL" id="KRL86356.1"/>
    </source>
</evidence>
<protein>
    <submittedName>
        <fullName evidence="10">Spermidine putrescine ABC transporter permease protein</fullName>
    </submittedName>
</protein>
<dbReference type="InterPro" id="IPR000515">
    <property type="entry name" value="MetI-like"/>
</dbReference>
<dbReference type="RefSeq" id="WP_056956598.1">
    <property type="nucleotide sequence ID" value="NZ_AZFJ01000045.1"/>
</dbReference>
<feature type="transmembrane region" description="Helical" evidence="8">
    <location>
        <begin position="237"/>
        <end position="259"/>
    </location>
</feature>
<evidence type="ECO:0000313" key="11">
    <source>
        <dbReference type="Proteomes" id="UP000051922"/>
    </source>
</evidence>
<dbReference type="Proteomes" id="UP000051922">
    <property type="component" value="Unassembled WGS sequence"/>
</dbReference>
<dbReference type="PANTHER" id="PTHR42929">
    <property type="entry name" value="INNER MEMBRANE ABC TRANSPORTER PERMEASE PROTEIN YDCU-RELATED-RELATED"/>
    <property type="match status" value="1"/>
</dbReference>
<dbReference type="GO" id="GO:0055085">
    <property type="term" value="P:transmembrane transport"/>
    <property type="evidence" value="ECO:0007669"/>
    <property type="project" value="InterPro"/>
</dbReference>
<dbReference type="InterPro" id="IPR035906">
    <property type="entry name" value="MetI-like_sf"/>
</dbReference>
<sequence length="274" mass="30587">MRKTVNAGYYVPYFLWLGLFVIAPVVLICYQSFFDINGHFTLSNYAEYFQSGTYLAMTFNSVWYALLITAATLLVSYPAAYFLHYTKHKQLWLLLIIMPTWINLLLKAYAFIGILGKHGALNNLLGAMGMAPHQFLFTDAAFILVAAYIEIPFMILPIFNAIEELNEGLVNASKDLGASGWQTFTKVVFPLSLSGVKSGVQAVFIPSLSLFMLTRLIGGNRVITLGTAIEEHFLTTMNWGMGSTIGVVLIVAMVIIMLLTSERQHRKGRVIHRA</sequence>
<feature type="transmembrane region" description="Helical" evidence="8">
    <location>
        <begin position="12"/>
        <end position="33"/>
    </location>
</feature>
<evidence type="ECO:0000256" key="3">
    <source>
        <dbReference type="ARBA" id="ARBA00022448"/>
    </source>
</evidence>
<keyword evidence="3 8" id="KW-0813">Transport</keyword>
<evidence type="ECO:0000259" key="9">
    <source>
        <dbReference type="PROSITE" id="PS50928"/>
    </source>
</evidence>
<feature type="transmembrane region" description="Helical" evidence="8">
    <location>
        <begin position="62"/>
        <end position="84"/>
    </location>
</feature>
<keyword evidence="7 8" id="KW-0472">Membrane</keyword>
<keyword evidence="6 8" id="KW-1133">Transmembrane helix</keyword>
<evidence type="ECO:0000256" key="6">
    <source>
        <dbReference type="ARBA" id="ARBA00022989"/>
    </source>
</evidence>
<dbReference type="PROSITE" id="PS50928">
    <property type="entry name" value="ABC_TM1"/>
    <property type="match status" value="1"/>
</dbReference>
<evidence type="ECO:0000256" key="1">
    <source>
        <dbReference type="ARBA" id="ARBA00004651"/>
    </source>
</evidence>
<dbReference type="SUPFAM" id="SSF161098">
    <property type="entry name" value="MetI-like"/>
    <property type="match status" value="1"/>
</dbReference>
<dbReference type="Gene3D" id="1.10.3720.10">
    <property type="entry name" value="MetI-like"/>
    <property type="match status" value="1"/>
</dbReference>
<feature type="transmembrane region" description="Helical" evidence="8">
    <location>
        <begin position="91"/>
        <end position="115"/>
    </location>
</feature>
<dbReference type="AlphaFoldDB" id="A0A0R1U1I4"/>
<dbReference type="OrthoDB" id="9807047at2"/>
<dbReference type="EMBL" id="AZFJ01000045">
    <property type="protein sequence ID" value="KRL86356.1"/>
    <property type="molecule type" value="Genomic_DNA"/>
</dbReference>
<accession>A0A0R1U1I4</accession>
<dbReference type="Pfam" id="PF00528">
    <property type="entry name" value="BPD_transp_1"/>
    <property type="match status" value="1"/>
</dbReference>
<evidence type="ECO:0000256" key="7">
    <source>
        <dbReference type="ARBA" id="ARBA00023136"/>
    </source>
</evidence>
<dbReference type="GO" id="GO:0005886">
    <property type="term" value="C:plasma membrane"/>
    <property type="evidence" value="ECO:0007669"/>
    <property type="project" value="UniProtKB-SubCell"/>
</dbReference>
<reference evidence="10 11" key="1">
    <citation type="journal article" date="2015" name="Genome Announc.">
        <title>Expanding the biotechnology potential of lactobacilli through comparative genomics of 213 strains and associated genera.</title>
        <authorList>
            <person name="Sun Z."/>
            <person name="Harris H.M."/>
            <person name="McCann A."/>
            <person name="Guo C."/>
            <person name="Argimon S."/>
            <person name="Zhang W."/>
            <person name="Yang X."/>
            <person name="Jeffery I.B."/>
            <person name="Cooney J.C."/>
            <person name="Kagawa T.F."/>
            <person name="Liu W."/>
            <person name="Song Y."/>
            <person name="Salvetti E."/>
            <person name="Wrobel A."/>
            <person name="Rasinkangas P."/>
            <person name="Parkhill J."/>
            <person name="Rea M.C."/>
            <person name="O'Sullivan O."/>
            <person name="Ritari J."/>
            <person name="Douillard F.P."/>
            <person name="Paul Ross R."/>
            <person name="Yang R."/>
            <person name="Briner A.E."/>
            <person name="Felis G.E."/>
            <person name="de Vos W.M."/>
            <person name="Barrangou R."/>
            <person name="Klaenhammer T.R."/>
            <person name="Caufield P.W."/>
            <person name="Cui Y."/>
            <person name="Zhang H."/>
            <person name="O'Toole P.W."/>
        </authorList>
    </citation>
    <scope>NUCLEOTIDE SEQUENCE [LARGE SCALE GENOMIC DNA]</scope>
    <source>
        <strain evidence="10 11">DSM 15945</strain>
    </source>
</reference>
<comment type="caution">
    <text evidence="10">The sequence shown here is derived from an EMBL/GenBank/DDBJ whole genome shotgun (WGS) entry which is preliminary data.</text>
</comment>
<keyword evidence="4" id="KW-1003">Cell membrane</keyword>
<organism evidence="10 11">
    <name type="scientific">Lacticaseibacillus pantheris DSM 15945 = JCM 12539 = NBRC 106106</name>
    <dbReference type="NCBI Taxonomy" id="1423783"/>
    <lineage>
        <taxon>Bacteria</taxon>
        <taxon>Bacillati</taxon>
        <taxon>Bacillota</taxon>
        <taxon>Bacilli</taxon>
        <taxon>Lactobacillales</taxon>
        <taxon>Lactobacillaceae</taxon>
        <taxon>Lacticaseibacillus</taxon>
    </lineage>
</organism>
<feature type="transmembrane region" description="Helical" evidence="8">
    <location>
        <begin position="135"/>
        <end position="159"/>
    </location>
</feature>
<comment type="subcellular location">
    <subcellularLocation>
        <location evidence="1 8">Cell membrane</location>
        <topology evidence="1 8">Multi-pass membrane protein</topology>
    </subcellularLocation>
</comment>